<feature type="transmembrane region" description="Helical" evidence="8">
    <location>
        <begin position="184"/>
        <end position="208"/>
    </location>
</feature>
<evidence type="ECO:0000256" key="2">
    <source>
        <dbReference type="ARBA" id="ARBA00009142"/>
    </source>
</evidence>
<gene>
    <name evidence="9" type="ORF">SK854_17520</name>
</gene>
<dbReference type="PANTHER" id="PTHR30269">
    <property type="entry name" value="TRANSMEMBRANE PROTEIN YFCA"/>
    <property type="match status" value="1"/>
</dbReference>
<dbReference type="InterPro" id="IPR002781">
    <property type="entry name" value="TM_pro_TauE-like"/>
</dbReference>
<reference evidence="9 10" key="2">
    <citation type="submission" date="2023-11" db="EMBL/GenBank/DDBJ databases">
        <authorList>
            <person name="Lara A.C."/>
            <person name="Chronakova A."/>
        </authorList>
    </citation>
    <scope>NUCLEOTIDE SEQUENCE [LARGE SCALE GENOMIC DNA]</scope>
    <source>
        <strain evidence="9 10">BCCO 10_0061</strain>
    </source>
</reference>
<proteinExistence type="inferred from homology"/>
<feature type="transmembrane region" description="Helical" evidence="8">
    <location>
        <begin position="6"/>
        <end position="39"/>
    </location>
</feature>
<sequence>MTVWEAVAVVIAGVFAGGINTVVGSGTLVTFPVLLAVGYPPVVANVSNSLGLVPGSLSGAWGYREELKGQADRVKRLLPASILGGIIGAILLVTLPAKAFTAIVPVLIVIALVLVVIQPWLNRKLSHRRSENDGGVLLWFGVFAAGIYGGYFGAAQGVLVMGIMGVLVSEHLQRMNALKNVLTAFVNLVAGVMFIFIADVAWLAVLLLAVGSVVGGQIGAKIGRKLPPAVLRGVIVVVGVAAIVQLLMK</sequence>
<reference evidence="9 10" key="1">
    <citation type="submission" date="2023-11" db="EMBL/GenBank/DDBJ databases">
        <title>Lentzea sokolovensis, sp. nov., Lentzea kristufkii, sp. nov., and Lentzea miocenensis, sp. nov., rare actinobacteria from Sokolov Coal Basin, Miocene lacustrine sediment, Czech Republic.</title>
        <authorList>
            <person name="Lara A."/>
            <person name="Kotroba L."/>
            <person name="Nouioui I."/>
            <person name="Neumann-Schaal M."/>
            <person name="Mast Y."/>
            <person name="Chronakova A."/>
        </authorList>
    </citation>
    <scope>NUCLEOTIDE SEQUENCE [LARGE SCALE GENOMIC DNA]</scope>
    <source>
        <strain evidence="9 10">BCCO 10_0061</strain>
    </source>
</reference>
<dbReference type="RefSeq" id="WP_319976171.1">
    <property type="nucleotide sequence ID" value="NZ_JAXAVU010000009.1"/>
</dbReference>
<keyword evidence="6 8" id="KW-1133">Transmembrane helix</keyword>
<comment type="similarity">
    <text evidence="2 8">Belongs to the 4-toluene sulfonate uptake permease (TSUP) (TC 2.A.102) family.</text>
</comment>
<evidence type="ECO:0000256" key="3">
    <source>
        <dbReference type="ARBA" id="ARBA00022448"/>
    </source>
</evidence>
<dbReference type="Pfam" id="PF01925">
    <property type="entry name" value="TauE"/>
    <property type="match status" value="1"/>
</dbReference>
<comment type="subcellular location">
    <subcellularLocation>
        <location evidence="1 8">Cell membrane</location>
        <topology evidence="1 8">Multi-pass membrane protein</topology>
    </subcellularLocation>
</comment>
<organism evidence="9 10">
    <name type="scientific">Lentzea sokolovensis</name>
    <dbReference type="NCBI Taxonomy" id="3095429"/>
    <lineage>
        <taxon>Bacteria</taxon>
        <taxon>Bacillati</taxon>
        <taxon>Actinomycetota</taxon>
        <taxon>Actinomycetes</taxon>
        <taxon>Pseudonocardiales</taxon>
        <taxon>Pseudonocardiaceae</taxon>
        <taxon>Lentzea</taxon>
    </lineage>
</organism>
<dbReference type="InterPro" id="IPR052017">
    <property type="entry name" value="TSUP"/>
</dbReference>
<dbReference type="PANTHER" id="PTHR30269:SF0">
    <property type="entry name" value="MEMBRANE TRANSPORTER PROTEIN YFCA-RELATED"/>
    <property type="match status" value="1"/>
</dbReference>
<evidence type="ECO:0000313" key="9">
    <source>
        <dbReference type="EMBL" id="MDX8143923.1"/>
    </source>
</evidence>
<dbReference type="Proteomes" id="UP001285352">
    <property type="component" value="Unassembled WGS sequence"/>
</dbReference>
<keyword evidence="5 8" id="KW-0812">Transmembrane</keyword>
<evidence type="ECO:0000256" key="8">
    <source>
        <dbReference type="RuleBase" id="RU363041"/>
    </source>
</evidence>
<protein>
    <recommendedName>
        <fullName evidence="8">Probable membrane transporter protein</fullName>
    </recommendedName>
</protein>
<accession>A0ABU4UWN3</accession>
<comment type="caution">
    <text evidence="9">The sequence shown here is derived from an EMBL/GenBank/DDBJ whole genome shotgun (WGS) entry which is preliminary data.</text>
</comment>
<keyword evidence="4 8" id="KW-1003">Cell membrane</keyword>
<evidence type="ECO:0000313" key="10">
    <source>
        <dbReference type="Proteomes" id="UP001285352"/>
    </source>
</evidence>
<dbReference type="EMBL" id="JAXAVU010000009">
    <property type="protein sequence ID" value="MDX8143923.1"/>
    <property type="molecule type" value="Genomic_DNA"/>
</dbReference>
<keyword evidence="3" id="KW-0813">Transport</keyword>
<keyword evidence="7 8" id="KW-0472">Membrane</keyword>
<evidence type="ECO:0000256" key="5">
    <source>
        <dbReference type="ARBA" id="ARBA00022692"/>
    </source>
</evidence>
<evidence type="ECO:0000256" key="6">
    <source>
        <dbReference type="ARBA" id="ARBA00022989"/>
    </source>
</evidence>
<name>A0ABU4UWN3_9PSEU</name>
<feature type="transmembrane region" description="Helical" evidence="8">
    <location>
        <begin position="77"/>
        <end position="93"/>
    </location>
</feature>
<evidence type="ECO:0000256" key="7">
    <source>
        <dbReference type="ARBA" id="ARBA00023136"/>
    </source>
</evidence>
<evidence type="ECO:0000256" key="1">
    <source>
        <dbReference type="ARBA" id="ARBA00004651"/>
    </source>
</evidence>
<evidence type="ECO:0000256" key="4">
    <source>
        <dbReference type="ARBA" id="ARBA00022475"/>
    </source>
</evidence>
<feature type="transmembrane region" description="Helical" evidence="8">
    <location>
        <begin position="99"/>
        <end position="117"/>
    </location>
</feature>
<feature type="transmembrane region" description="Helical" evidence="8">
    <location>
        <begin position="137"/>
        <end position="164"/>
    </location>
</feature>
<feature type="transmembrane region" description="Helical" evidence="8">
    <location>
        <begin position="229"/>
        <end position="248"/>
    </location>
</feature>
<keyword evidence="10" id="KW-1185">Reference proteome</keyword>